<feature type="active site" evidence="2">
    <location>
        <position position="710"/>
    </location>
</feature>
<evidence type="ECO:0000256" key="2">
    <source>
        <dbReference type="PROSITE-ProRule" id="PRU01122"/>
    </source>
</evidence>
<dbReference type="SUPFAM" id="SSF54211">
    <property type="entry name" value="Ribosomal protein S5 domain 2-like"/>
    <property type="match status" value="1"/>
</dbReference>
<name>A0A445MYU7_9BACT</name>
<dbReference type="InterPro" id="IPR014721">
    <property type="entry name" value="Ribsml_uS5_D2-typ_fold_subgr"/>
</dbReference>
<dbReference type="GO" id="GO:0030163">
    <property type="term" value="P:protein catabolic process"/>
    <property type="evidence" value="ECO:0007669"/>
    <property type="project" value="InterPro"/>
</dbReference>
<accession>A0A445MYU7</accession>
<dbReference type="GO" id="GO:0006508">
    <property type="term" value="P:proteolysis"/>
    <property type="evidence" value="ECO:0007669"/>
    <property type="project" value="UniProtKB-KW"/>
</dbReference>
<feature type="active site" evidence="2">
    <location>
        <position position="667"/>
    </location>
</feature>
<dbReference type="GO" id="GO:0004252">
    <property type="term" value="F:serine-type endopeptidase activity"/>
    <property type="evidence" value="ECO:0007669"/>
    <property type="project" value="UniProtKB-UniRule"/>
</dbReference>
<keyword evidence="2" id="KW-0378">Hydrolase</keyword>
<proteinExistence type="inferred from homology"/>
<dbReference type="Gene3D" id="3.30.230.10">
    <property type="match status" value="1"/>
</dbReference>
<evidence type="ECO:0000256" key="1">
    <source>
        <dbReference type="ARBA" id="ARBA00022670"/>
    </source>
</evidence>
<dbReference type="Pfam" id="PF20437">
    <property type="entry name" value="LonC_helical"/>
    <property type="match status" value="1"/>
</dbReference>
<dbReference type="Gene3D" id="1.10.8.60">
    <property type="match status" value="1"/>
</dbReference>
<keyword evidence="1 2" id="KW-0645">Protease</keyword>
<feature type="compositionally biased region" description="Basic and acidic residues" evidence="3">
    <location>
        <begin position="805"/>
        <end position="817"/>
    </location>
</feature>
<dbReference type="PROSITE" id="PS51786">
    <property type="entry name" value="LON_PROTEOLYTIC"/>
    <property type="match status" value="1"/>
</dbReference>
<dbReference type="GO" id="GO:0005524">
    <property type="term" value="F:ATP binding"/>
    <property type="evidence" value="ECO:0007669"/>
    <property type="project" value="InterPro"/>
</dbReference>
<dbReference type="Pfam" id="PF20436">
    <property type="entry name" value="LonB_AAA-LID"/>
    <property type="match status" value="1"/>
</dbReference>
<dbReference type="EMBL" id="OJIN01000169">
    <property type="protein sequence ID" value="SPD74645.1"/>
    <property type="molecule type" value="Genomic_DNA"/>
</dbReference>
<organism evidence="5">
    <name type="scientific">uncultured Desulfobacterium sp</name>
    <dbReference type="NCBI Taxonomy" id="201089"/>
    <lineage>
        <taxon>Bacteria</taxon>
        <taxon>Pseudomonadati</taxon>
        <taxon>Thermodesulfobacteriota</taxon>
        <taxon>Desulfobacteria</taxon>
        <taxon>Desulfobacterales</taxon>
        <taxon>Desulfobacteriaceae</taxon>
        <taxon>Desulfobacterium</taxon>
        <taxon>environmental samples</taxon>
    </lineage>
</organism>
<dbReference type="Gene3D" id="3.40.50.300">
    <property type="entry name" value="P-loop containing nucleotide triphosphate hydrolases"/>
    <property type="match status" value="2"/>
</dbReference>
<dbReference type="InterPro" id="IPR020568">
    <property type="entry name" value="Ribosomal_Su5_D2-typ_SF"/>
</dbReference>
<dbReference type="InterPro" id="IPR027065">
    <property type="entry name" value="Lon_Prtase"/>
</dbReference>
<dbReference type="InterPro" id="IPR046844">
    <property type="entry name" value="Lon-like_helical"/>
</dbReference>
<evidence type="ECO:0000259" key="4">
    <source>
        <dbReference type="PROSITE" id="PS51786"/>
    </source>
</evidence>
<evidence type="ECO:0000256" key="3">
    <source>
        <dbReference type="SAM" id="MobiDB-lite"/>
    </source>
</evidence>
<dbReference type="InterPro" id="IPR027417">
    <property type="entry name" value="P-loop_NTPase"/>
</dbReference>
<dbReference type="InterPro" id="IPR008269">
    <property type="entry name" value="Lon_proteolytic"/>
</dbReference>
<dbReference type="Pfam" id="PF13654">
    <property type="entry name" value="AAA_32"/>
    <property type="match status" value="1"/>
</dbReference>
<dbReference type="InterPro" id="IPR046843">
    <property type="entry name" value="LonB_AAA-LID"/>
</dbReference>
<dbReference type="AlphaFoldDB" id="A0A445MYU7"/>
<dbReference type="PRINTS" id="PR00830">
    <property type="entry name" value="ENDOLAPTASE"/>
</dbReference>
<sequence length="846" mass="95397">MPKKKNARLVPVEKLRWRLDPDTLPFNDTGDLKPLKEIIGQQRGVEAFKFGMRMAKQGYNIFVTGAPGSGRLSTVRKMLEELSTKNVAAPEDLCYVNNFKNPEEPALLTLDAGTGKQFKKDVHNFVEALKKEVPQLFESPDYLNRKKEILSEYEEKGKLFFKDLDKKVREHGFTLVDIQMGQLKRPDVMPLVDGNPVHIDQVEQMVEKGRYPRDEFETMKTNQAQLRTEVDHIFLDLKELQKEVQKRLEDTDRLMFMKMAGEFIEPITKKYRSAKIINYLNDMADDMCNDLSIFSTQSQQQIQGMIFGGATGDAFLPYQVNLLVDNSDQNGPPIIIESYPTYRNLFGSIERIVDRSGVWKTDFSKIKAGSFVKAKGGFLVLNLLDVLVEPGVWQSLKRALKTERMEIQTYDPFYLFTTSGLKPEPIEADVKVVLITEPHLYHLLFAYDEDVAKIFKVRADFDSSMDNNEQSVEQFSEFVKLKIDEENLRPFDNTAVACLVEHAVRMAGRQEKISTSFQPITDLIREADYWAIQEKSPKVSEHHVDKAIESKIYRSNLIEDHIQEMIDRGTLKIEVDGEVVGQVNGLAVYSLGDHVFGKPSRITAATSMGRAGIINIEREADLSGSTHNKGVLILSGYLRKKYAQDKPLTMSASIAFEQSYSGVDGDSASSTEIYALLSSLSGVPLKQYIAVTGSVSQNGEIQAIGGVNEKVEGFFDCCKKFGLNGSQGVLIPESNIKDLMLRKEVVDAIANGKFHVYAVTNIDEGIEILTNKQAGDLKSDGTYPKGTINYLVSKRLEELAKGLKDFGDNGKEEEKKEATKKKLRQKSVGSKRYKDARRIILSEREK</sequence>
<dbReference type="SUPFAM" id="SSF52540">
    <property type="entry name" value="P-loop containing nucleoside triphosphate hydrolases"/>
    <property type="match status" value="1"/>
</dbReference>
<protein>
    <recommendedName>
        <fullName evidence="2">endopeptidase La</fullName>
        <ecNumber evidence="2">3.4.21.53</ecNumber>
    </recommendedName>
</protein>
<keyword evidence="2" id="KW-0720">Serine protease</keyword>
<dbReference type="GO" id="GO:0004176">
    <property type="term" value="F:ATP-dependent peptidase activity"/>
    <property type="evidence" value="ECO:0007669"/>
    <property type="project" value="UniProtKB-UniRule"/>
</dbReference>
<feature type="region of interest" description="Disordered" evidence="3">
    <location>
        <begin position="805"/>
        <end position="833"/>
    </location>
</feature>
<gene>
    <name evidence="5" type="ORF">PITCH_A290029</name>
</gene>
<feature type="domain" description="Lon proteolytic" evidence="4">
    <location>
        <begin position="577"/>
        <end position="772"/>
    </location>
</feature>
<comment type="catalytic activity">
    <reaction evidence="2">
        <text>Hydrolysis of proteins in presence of ATP.</text>
        <dbReference type="EC" id="3.4.21.53"/>
    </reaction>
</comment>
<dbReference type="PANTHER" id="PTHR10046">
    <property type="entry name" value="ATP DEPENDENT LON PROTEASE FAMILY MEMBER"/>
    <property type="match status" value="1"/>
</dbReference>
<evidence type="ECO:0000313" key="5">
    <source>
        <dbReference type="EMBL" id="SPD74645.1"/>
    </source>
</evidence>
<comment type="similarity">
    <text evidence="2">Belongs to the peptidase S16 family.</text>
</comment>
<dbReference type="Pfam" id="PF05362">
    <property type="entry name" value="Lon_C"/>
    <property type="match status" value="1"/>
</dbReference>
<reference evidence="5" key="1">
    <citation type="submission" date="2018-01" db="EMBL/GenBank/DDBJ databases">
        <authorList>
            <person name="Regsiter A."/>
            <person name="William W."/>
        </authorList>
    </citation>
    <scope>NUCLEOTIDE SEQUENCE</scope>
    <source>
        <strain evidence="5">TRIP AH-1</strain>
    </source>
</reference>
<dbReference type="EC" id="3.4.21.53" evidence="2"/>
<dbReference type="InterPro" id="IPR041699">
    <property type="entry name" value="AAA_32"/>
</dbReference>
<feature type="compositionally biased region" description="Basic residues" evidence="3">
    <location>
        <begin position="818"/>
        <end position="831"/>
    </location>
</feature>